<feature type="transmembrane region" description="Helical" evidence="1">
    <location>
        <begin position="52"/>
        <end position="75"/>
    </location>
</feature>
<accession>A0ABT2J246</accession>
<name>A0ABT2J246_9PSEU</name>
<keyword evidence="3" id="KW-1185">Reference proteome</keyword>
<evidence type="ECO:0000313" key="3">
    <source>
        <dbReference type="Proteomes" id="UP001156441"/>
    </source>
</evidence>
<dbReference type="Proteomes" id="UP001156441">
    <property type="component" value="Unassembled WGS sequence"/>
</dbReference>
<protein>
    <submittedName>
        <fullName evidence="2">Uncharacterized protein</fullName>
    </submittedName>
</protein>
<keyword evidence="1" id="KW-0472">Membrane</keyword>
<dbReference type="RefSeq" id="WP_260189280.1">
    <property type="nucleotide sequence ID" value="NZ_JAFFZE010000004.1"/>
</dbReference>
<dbReference type="InterPro" id="IPR035166">
    <property type="entry name" value="DUF5336"/>
</dbReference>
<proteinExistence type="predicted"/>
<gene>
    <name evidence="2" type="ORF">JT362_02160</name>
</gene>
<reference evidence="2 3" key="1">
    <citation type="submission" date="2021-02" db="EMBL/GenBank/DDBJ databases">
        <title>Actinophytocola xerophila sp. nov., isolated from soil of cotton cropping field.</title>
        <authorList>
            <person name="Huang R."/>
            <person name="Chen X."/>
            <person name="Ge X."/>
            <person name="Liu W."/>
        </authorList>
    </citation>
    <scope>NUCLEOTIDE SEQUENCE [LARGE SCALE GENOMIC DNA]</scope>
    <source>
        <strain evidence="2 3">S1-96</strain>
    </source>
</reference>
<evidence type="ECO:0000256" key="1">
    <source>
        <dbReference type="SAM" id="Phobius"/>
    </source>
</evidence>
<keyword evidence="1" id="KW-1133">Transmembrane helix</keyword>
<dbReference type="Pfam" id="PF17270">
    <property type="entry name" value="DUF5336"/>
    <property type="match status" value="1"/>
</dbReference>
<comment type="caution">
    <text evidence="2">The sequence shown here is derived from an EMBL/GenBank/DDBJ whole genome shotgun (WGS) entry which is preliminary data.</text>
</comment>
<keyword evidence="1" id="KW-0812">Transmembrane</keyword>
<sequence length="112" mass="11339">MIQTKRTGAIALLAILPGTTKRPGPVVPALATGLMLESFFSLFVILDGVELAAGGILAIIFNVIMASLAITGYLLDVRAARGVPAPPVAHPAVYPATGTVPVAPAPPADGRT</sequence>
<dbReference type="EMBL" id="JAFFZE010000004">
    <property type="protein sequence ID" value="MCT2581924.1"/>
    <property type="molecule type" value="Genomic_DNA"/>
</dbReference>
<evidence type="ECO:0000313" key="2">
    <source>
        <dbReference type="EMBL" id="MCT2581924.1"/>
    </source>
</evidence>
<organism evidence="2 3">
    <name type="scientific">Actinophytocola gossypii</name>
    <dbReference type="NCBI Taxonomy" id="2812003"/>
    <lineage>
        <taxon>Bacteria</taxon>
        <taxon>Bacillati</taxon>
        <taxon>Actinomycetota</taxon>
        <taxon>Actinomycetes</taxon>
        <taxon>Pseudonocardiales</taxon>
        <taxon>Pseudonocardiaceae</taxon>
    </lineage>
</organism>